<reference evidence="1 2" key="1">
    <citation type="submission" date="2023-08" db="EMBL/GenBank/DDBJ databases">
        <title>Nocardioides seae sp. nov., a bacterium isolated from a soil.</title>
        <authorList>
            <person name="Wang X."/>
        </authorList>
    </citation>
    <scope>NUCLEOTIDE SEQUENCE [LARGE SCALE GENOMIC DNA]</scope>
    <source>
        <strain evidence="1 2">YZH12</strain>
    </source>
</reference>
<name>A0ABU3PQW1_9ACTN</name>
<accession>A0ABU3PQW1</accession>
<comment type="caution">
    <text evidence="1">The sequence shown here is derived from an EMBL/GenBank/DDBJ whole genome shotgun (WGS) entry which is preliminary data.</text>
</comment>
<organism evidence="1 2">
    <name type="scientific">Nocardioides imazamoxiresistens</name>
    <dbReference type="NCBI Taxonomy" id="3231893"/>
    <lineage>
        <taxon>Bacteria</taxon>
        <taxon>Bacillati</taxon>
        <taxon>Actinomycetota</taxon>
        <taxon>Actinomycetes</taxon>
        <taxon>Propionibacteriales</taxon>
        <taxon>Nocardioidaceae</taxon>
        <taxon>Nocardioides</taxon>
    </lineage>
</organism>
<dbReference type="EMBL" id="JAVYII010000001">
    <property type="protein sequence ID" value="MDT9591608.1"/>
    <property type="molecule type" value="Genomic_DNA"/>
</dbReference>
<protein>
    <submittedName>
        <fullName evidence="1">Uncharacterized protein</fullName>
    </submittedName>
</protein>
<proteinExistence type="predicted"/>
<gene>
    <name evidence="1" type="ORF">RDV89_00920</name>
</gene>
<evidence type="ECO:0000313" key="1">
    <source>
        <dbReference type="EMBL" id="MDT9591608.1"/>
    </source>
</evidence>
<keyword evidence="2" id="KW-1185">Reference proteome</keyword>
<evidence type="ECO:0000313" key="2">
    <source>
        <dbReference type="Proteomes" id="UP001268542"/>
    </source>
</evidence>
<sequence length="192" mass="20234">MPGLSTDSNTAPDWVTFTGCVTDPLRVDRVCGACGLAWRADEAAGPRGTAQVSRRGDVRLTGPGGASFALMRAQPAAPHPTRPLSLDVEMLSPERLVRFLARPTTPDFIRELEVFCIEAAAAHHPEQSVSGVSDNAAGITIDITGSSPTTVDLVVTVVVALGADVRDHDHVHFEAERASLIGAAHDLRGLLP</sequence>
<dbReference type="RefSeq" id="WP_315730568.1">
    <property type="nucleotide sequence ID" value="NZ_JAVYII010000001.1"/>
</dbReference>
<dbReference type="Proteomes" id="UP001268542">
    <property type="component" value="Unassembled WGS sequence"/>
</dbReference>